<reference evidence="8" key="1">
    <citation type="journal article" date="2023" name="Commun. Biol.">
        <title>Genome analysis of Parmales, the sister group of diatoms, reveals the evolutionary specialization of diatoms from phago-mixotrophs to photoautotrophs.</title>
        <authorList>
            <person name="Ban H."/>
            <person name="Sato S."/>
            <person name="Yoshikawa S."/>
            <person name="Yamada K."/>
            <person name="Nakamura Y."/>
            <person name="Ichinomiya M."/>
            <person name="Sato N."/>
            <person name="Blanc-Mathieu R."/>
            <person name="Endo H."/>
            <person name="Kuwata A."/>
            <person name="Ogata H."/>
        </authorList>
    </citation>
    <scope>NUCLEOTIDE SEQUENCE [LARGE SCALE GENOMIC DNA]</scope>
    <source>
        <strain evidence="8">NIES 3700</strain>
    </source>
</reference>
<feature type="region of interest" description="Disordered" evidence="6">
    <location>
        <begin position="1"/>
        <end position="48"/>
    </location>
</feature>
<dbReference type="PANTHER" id="PTHR31661:SF1">
    <property type="entry name" value="CDAN1-INTERACTING NUCLEASE 1"/>
    <property type="match status" value="1"/>
</dbReference>
<feature type="compositionally biased region" description="Basic and acidic residues" evidence="6">
    <location>
        <begin position="1"/>
        <end position="12"/>
    </location>
</feature>
<comment type="caution">
    <text evidence="7">The sequence shown here is derived from an EMBL/GenBank/DDBJ whole genome shotgun (WGS) entry which is preliminary data.</text>
</comment>
<dbReference type="GO" id="GO:0005737">
    <property type="term" value="C:cytoplasm"/>
    <property type="evidence" value="ECO:0007669"/>
    <property type="project" value="UniProtKB-SubCell"/>
</dbReference>
<evidence type="ECO:0000313" key="7">
    <source>
        <dbReference type="EMBL" id="GMH53669.1"/>
    </source>
</evidence>
<keyword evidence="4" id="KW-0539">Nucleus</keyword>
<dbReference type="GO" id="GO:0005634">
    <property type="term" value="C:nucleus"/>
    <property type="evidence" value="ECO:0007669"/>
    <property type="project" value="UniProtKB-SubCell"/>
</dbReference>
<proteinExistence type="predicted"/>
<evidence type="ECO:0000313" key="8">
    <source>
        <dbReference type="Proteomes" id="UP001165122"/>
    </source>
</evidence>
<evidence type="ECO:0000256" key="2">
    <source>
        <dbReference type="ARBA" id="ARBA00004496"/>
    </source>
</evidence>
<keyword evidence="8" id="KW-1185">Reference proteome</keyword>
<dbReference type="AlphaFoldDB" id="A0A9W6ZFW4"/>
<accession>A0A9W6ZFW4</accession>
<dbReference type="Pfam" id="PF14811">
    <property type="entry name" value="TPD"/>
    <property type="match status" value="1"/>
</dbReference>
<evidence type="ECO:0000256" key="1">
    <source>
        <dbReference type="ARBA" id="ARBA00004123"/>
    </source>
</evidence>
<dbReference type="InterPro" id="IPR029404">
    <property type="entry name" value="CDIN1"/>
</dbReference>
<name>A0A9W6ZFW4_9STRA</name>
<gene>
    <name evidence="7" type="ORF">TrLO_g14325</name>
</gene>
<dbReference type="PANTHER" id="PTHR31661">
    <property type="entry name" value="SIMILAR TO CDNA SEQUENCE BC052040"/>
    <property type="match status" value="1"/>
</dbReference>
<evidence type="ECO:0000256" key="4">
    <source>
        <dbReference type="ARBA" id="ARBA00023242"/>
    </source>
</evidence>
<keyword evidence="3" id="KW-0963">Cytoplasm</keyword>
<evidence type="ECO:0000256" key="6">
    <source>
        <dbReference type="SAM" id="MobiDB-lite"/>
    </source>
</evidence>
<evidence type="ECO:0000256" key="3">
    <source>
        <dbReference type="ARBA" id="ARBA00022490"/>
    </source>
</evidence>
<protein>
    <recommendedName>
        <fullName evidence="5">CDAN1-interacting nuclease 1</fullName>
    </recommendedName>
</protein>
<feature type="compositionally biased region" description="Low complexity" evidence="6">
    <location>
        <begin position="30"/>
        <end position="47"/>
    </location>
</feature>
<sequence>MDHSEPTERRDSLSTPPVRVPLQPYTDLRSASSSSSSSPSSSPLSSSSHRKTLYQTALHLCNTLIYSPSSLSVPGGLTTPLIHLTSKSSGLSYDAFLSLLKNVQTNHVKQTMGVIKSQLEEIFEGYRGGRGIVEIAQSLNFPPYLLAKQMVEAIAVGGRTRVMSIMKGVRNYNITSEGGGEDLAFGRREGDRLELIGGEEHLQYFYKSVESAILIDPLNGPLHDRYRRQIGLDYELLLQHQLSPTPHLTESSMRISGFSKTPDILLLTPVRMEVGGKWMNVCWIDSKAMYGDPLTHKNNLGQARGYVNRFGPGVILYWFGHAVEPEPNETDSDDVGVLEFGLGAMKNIQQSQTDLYNINP</sequence>
<dbReference type="EMBL" id="BRXW01000426">
    <property type="protein sequence ID" value="GMH53669.1"/>
    <property type="molecule type" value="Genomic_DNA"/>
</dbReference>
<organism evidence="7 8">
    <name type="scientific">Triparma laevis f. longispina</name>
    <dbReference type="NCBI Taxonomy" id="1714387"/>
    <lineage>
        <taxon>Eukaryota</taxon>
        <taxon>Sar</taxon>
        <taxon>Stramenopiles</taxon>
        <taxon>Ochrophyta</taxon>
        <taxon>Bolidophyceae</taxon>
        <taxon>Parmales</taxon>
        <taxon>Triparmaceae</taxon>
        <taxon>Triparma</taxon>
    </lineage>
</organism>
<evidence type="ECO:0000256" key="5">
    <source>
        <dbReference type="ARBA" id="ARBA00023480"/>
    </source>
</evidence>
<dbReference type="OrthoDB" id="1272at2759"/>
<dbReference type="Proteomes" id="UP001165122">
    <property type="component" value="Unassembled WGS sequence"/>
</dbReference>
<comment type="subcellular location">
    <subcellularLocation>
        <location evidence="2">Cytoplasm</location>
    </subcellularLocation>
    <subcellularLocation>
        <location evidence="1">Nucleus</location>
    </subcellularLocation>
</comment>